<dbReference type="RefSeq" id="WP_183197093.1">
    <property type="nucleotide sequence ID" value="NZ_JACIEK010000001.1"/>
</dbReference>
<dbReference type="CDD" id="cd02440">
    <property type="entry name" value="AdoMet_MTases"/>
    <property type="match status" value="1"/>
</dbReference>
<evidence type="ECO:0000256" key="2">
    <source>
        <dbReference type="ARBA" id="ARBA00022691"/>
    </source>
</evidence>
<dbReference type="GO" id="GO:0008757">
    <property type="term" value="F:S-adenosylmethionine-dependent methyltransferase activity"/>
    <property type="evidence" value="ECO:0007669"/>
    <property type="project" value="UniProtKB-ARBA"/>
</dbReference>
<dbReference type="Proteomes" id="UP000542776">
    <property type="component" value="Unassembled WGS sequence"/>
</dbReference>
<dbReference type="InterPro" id="IPR002052">
    <property type="entry name" value="DNA_methylase_N6_adenine_CS"/>
</dbReference>
<evidence type="ECO:0000313" key="4">
    <source>
        <dbReference type="EMBL" id="MBB3996444.1"/>
    </source>
</evidence>
<reference evidence="4 5" key="1">
    <citation type="submission" date="2020-08" db="EMBL/GenBank/DDBJ databases">
        <title>Genomic Encyclopedia of Type Strains, Phase IV (KMG-IV): sequencing the most valuable type-strain genomes for metagenomic binning, comparative biology and taxonomic classification.</title>
        <authorList>
            <person name="Goeker M."/>
        </authorList>
    </citation>
    <scope>NUCLEOTIDE SEQUENCE [LARGE SCALE GENOMIC DNA]</scope>
    <source>
        <strain evidence="4 5">DSM 102238</strain>
    </source>
</reference>
<protein>
    <submittedName>
        <fullName evidence="4">tRNA1(Val) A37 N6-methylase TrmN6</fullName>
    </submittedName>
</protein>
<dbReference type="Gene3D" id="3.40.50.150">
    <property type="entry name" value="Vaccinia Virus protein VP39"/>
    <property type="match status" value="1"/>
</dbReference>
<dbReference type="PANTHER" id="PTHR47739">
    <property type="entry name" value="TRNA1(VAL) (ADENINE(37)-N6)-METHYLTRANSFERASE"/>
    <property type="match status" value="1"/>
</dbReference>
<dbReference type="InterPro" id="IPR029063">
    <property type="entry name" value="SAM-dependent_MTases_sf"/>
</dbReference>
<accession>A0A7W6E8Y2</accession>
<dbReference type="SUPFAM" id="SSF53335">
    <property type="entry name" value="S-adenosyl-L-methionine-dependent methyltransferases"/>
    <property type="match status" value="1"/>
</dbReference>
<evidence type="ECO:0000256" key="1">
    <source>
        <dbReference type="ARBA" id="ARBA00022603"/>
    </source>
</evidence>
<keyword evidence="1 4" id="KW-0489">Methyltransferase</keyword>
<organism evidence="4 5">
    <name type="scientific">Aureimonas pseudogalii</name>
    <dbReference type="NCBI Taxonomy" id="1744844"/>
    <lineage>
        <taxon>Bacteria</taxon>
        <taxon>Pseudomonadati</taxon>
        <taxon>Pseudomonadota</taxon>
        <taxon>Alphaproteobacteria</taxon>
        <taxon>Hyphomicrobiales</taxon>
        <taxon>Aurantimonadaceae</taxon>
        <taxon>Aureimonas</taxon>
    </lineage>
</organism>
<dbReference type="EMBL" id="JACIEK010000001">
    <property type="protein sequence ID" value="MBB3996444.1"/>
    <property type="molecule type" value="Genomic_DNA"/>
</dbReference>
<name>A0A7W6E8Y2_9HYPH</name>
<evidence type="ECO:0000313" key="5">
    <source>
        <dbReference type="Proteomes" id="UP000542776"/>
    </source>
</evidence>
<keyword evidence="2" id="KW-0949">S-adenosyl-L-methionine</keyword>
<feature type="domain" description="Methyltransferase small" evidence="3">
    <location>
        <begin position="47"/>
        <end position="151"/>
    </location>
</feature>
<keyword evidence="1 4" id="KW-0808">Transferase</keyword>
<dbReference type="AlphaFoldDB" id="A0A7W6E8Y2"/>
<dbReference type="PANTHER" id="PTHR47739:SF1">
    <property type="entry name" value="TRNA1(VAL) (ADENINE(37)-N6)-METHYLTRANSFERASE"/>
    <property type="match status" value="1"/>
</dbReference>
<gene>
    <name evidence="4" type="ORF">GGR04_000265</name>
</gene>
<dbReference type="GO" id="GO:0032259">
    <property type="term" value="P:methylation"/>
    <property type="evidence" value="ECO:0007669"/>
    <property type="project" value="UniProtKB-KW"/>
</dbReference>
<dbReference type="PROSITE" id="PS00092">
    <property type="entry name" value="N6_MTASE"/>
    <property type="match status" value="1"/>
</dbReference>
<proteinExistence type="predicted"/>
<keyword evidence="5" id="KW-1185">Reference proteome</keyword>
<sequence length="267" mass="27703">MNSPTRSEPAASLEGTPAVSRDAFQRGAFELLQPAGRGFRAGHDALLLASCVGLGATGRVLDMGAGNGAVAFAAAMRSPDLRIDLAERNGEIAALAEGALMLPANRGFAPRLRVLRLDCLAPRGTREAAGLLDGAYDLVLTNPPFHPAGQRGSPDALRDEARAIPDAAFLGRWLAVAAALLRHGGRLALIARPDNLGDLLAAAEGRLGALRVRAVHPSPEAPANRILLGAIRGSRQPLRLLPPLVLDAMLRAAVSDGLHHTGGILGD</sequence>
<evidence type="ECO:0000259" key="3">
    <source>
        <dbReference type="Pfam" id="PF05175"/>
    </source>
</evidence>
<dbReference type="Pfam" id="PF05175">
    <property type="entry name" value="MTS"/>
    <property type="match status" value="1"/>
</dbReference>
<dbReference type="GO" id="GO:0003676">
    <property type="term" value="F:nucleic acid binding"/>
    <property type="evidence" value="ECO:0007669"/>
    <property type="project" value="InterPro"/>
</dbReference>
<dbReference type="InterPro" id="IPR007848">
    <property type="entry name" value="Small_mtfrase_dom"/>
</dbReference>
<dbReference type="InterPro" id="IPR050210">
    <property type="entry name" value="tRNA_Adenine-N(6)_MTase"/>
</dbReference>
<dbReference type="GO" id="GO:0008170">
    <property type="term" value="F:N-methyltransferase activity"/>
    <property type="evidence" value="ECO:0007669"/>
    <property type="project" value="UniProtKB-ARBA"/>
</dbReference>
<comment type="caution">
    <text evidence="4">The sequence shown here is derived from an EMBL/GenBank/DDBJ whole genome shotgun (WGS) entry which is preliminary data.</text>
</comment>